<dbReference type="OrthoDB" id="3268424at2759"/>
<dbReference type="InterPro" id="IPR008906">
    <property type="entry name" value="HATC_C_dom"/>
</dbReference>
<dbReference type="EMBL" id="JACYCD010000678">
    <property type="protein sequence ID" value="KAF8689433.1"/>
    <property type="molecule type" value="Genomic_DNA"/>
</dbReference>
<reference evidence="2" key="1">
    <citation type="submission" date="2020-09" db="EMBL/GenBank/DDBJ databases">
        <title>Comparative genome analyses of four rice-infecting Rhizoctonia solani isolates reveal extensive enrichment of homogalacturonan modification genes.</title>
        <authorList>
            <person name="Lee D.-Y."/>
            <person name="Jeon J."/>
            <person name="Kim K.-T."/>
            <person name="Cheong K."/>
            <person name="Song H."/>
            <person name="Choi G."/>
            <person name="Ko J."/>
            <person name="Opiyo S.O."/>
            <person name="Zuo S."/>
            <person name="Madhav S."/>
            <person name="Lee Y.-H."/>
            <person name="Wang G.-L."/>
        </authorList>
    </citation>
    <scope>NUCLEOTIDE SEQUENCE</scope>
    <source>
        <strain evidence="2">AG1-IA WGL</strain>
    </source>
</reference>
<organism evidence="2 3">
    <name type="scientific">Rhizoctonia solani</name>
    <dbReference type="NCBI Taxonomy" id="456999"/>
    <lineage>
        <taxon>Eukaryota</taxon>
        <taxon>Fungi</taxon>
        <taxon>Dikarya</taxon>
        <taxon>Basidiomycota</taxon>
        <taxon>Agaricomycotina</taxon>
        <taxon>Agaricomycetes</taxon>
        <taxon>Cantharellales</taxon>
        <taxon>Ceratobasidiaceae</taxon>
        <taxon>Rhizoctonia</taxon>
    </lineage>
</organism>
<dbReference type="GO" id="GO:0046983">
    <property type="term" value="F:protein dimerization activity"/>
    <property type="evidence" value="ECO:0007669"/>
    <property type="project" value="InterPro"/>
</dbReference>
<gene>
    <name evidence="2" type="ORF">RHS03_09109</name>
</gene>
<comment type="caution">
    <text evidence="2">The sequence shown here is derived from an EMBL/GenBank/DDBJ whole genome shotgun (WGS) entry which is preliminary data.</text>
</comment>
<evidence type="ECO:0000259" key="1">
    <source>
        <dbReference type="Pfam" id="PF05699"/>
    </source>
</evidence>
<accession>A0A8H7HLV0</accession>
<evidence type="ECO:0000313" key="3">
    <source>
        <dbReference type="Proteomes" id="UP000602905"/>
    </source>
</evidence>
<sequence>MALDILSAPSSSVDVERAFSGGRMALNYHQHLTSVATFRAKMAVRSWYGTPLLPEAQKVYEMIEGRGATEPEPLDRSAWLVRVDT</sequence>
<name>A0A8H7HLV0_9AGAM</name>
<proteinExistence type="predicted"/>
<evidence type="ECO:0000313" key="2">
    <source>
        <dbReference type="EMBL" id="KAF8689433.1"/>
    </source>
</evidence>
<feature type="domain" description="HAT C-terminal dimerisation" evidence="1">
    <location>
        <begin position="1"/>
        <end position="33"/>
    </location>
</feature>
<dbReference type="Proteomes" id="UP000602905">
    <property type="component" value="Unassembled WGS sequence"/>
</dbReference>
<dbReference type="Pfam" id="PF05699">
    <property type="entry name" value="Dimer_Tnp_hAT"/>
    <property type="match status" value="1"/>
</dbReference>
<feature type="non-terminal residue" evidence="2">
    <location>
        <position position="85"/>
    </location>
</feature>
<dbReference type="AlphaFoldDB" id="A0A8H7HLV0"/>
<protein>
    <recommendedName>
        <fullName evidence="1">HAT C-terminal dimerisation domain-containing protein</fullName>
    </recommendedName>
</protein>